<dbReference type="GO" id="GO:0007271">
    <property type="term" value="P:synaptic transmission, cholinergic"/>
    <property type="evidence" value="ECO:0007669"/>
    <property type="project" value="TreeGrafter"/>
</dbReference>
<feature type="chain" id="PRO_5016417631" description="Resistance to inhibitors of cholinesterase protein 3 N-terminal domain-containing protein" evidence="3">
    <location>
        <begin position="21"/>
        <end position="478"/>
    </location>
</feature>
<evidence type="ECO:0000313" key="5">
    <source>
        <dbReference type="EMBL" id="PWA17175.1"/>
    </source>
</evidence>
<feature type="compositionally biased region" description="Acidic residues" evidence="1">
    <location>
        <begin position="379"/>
        <end position="412"/>
    </location>
</feature>
<evidence type="ECO:0000256" key="2">
    <source>
        <dbReference type="SAM" id="Phobius"/>
    </source>
</evidence>
<evidence type="ECO:0000259" key="4">
    <source>
        <dbReference type="Pfam" id="PF15361"/>
    </source>
</evidence>
<comment type="caution">
    <text evidence="5">The sequence shown here is derived from an EMBL/GenBank/DDBJ whole genome shotgun (WGS) entry which is preliminary data.</text>
</comment>
<dbReference type="PANTHER" id="PTHR21723">
    <property type="entry name" value="RESISTANCE TO INHIBITORS OF CHOLINESTERASE PROTEIN 3 RIC3"/>
    <property type="match status" value="1"/>
</dbReference>
<name>A0A315V0Y6_GAMAF</name>
<dbReference type="GO" id="GO:0045202">
    <property type="term" value="C:synapse"/>
    <property type="evidence" value="ECO:0007669"/>
    <property type="project" value="GOC"/>
</dbReference>
<evidence type="ECO:0000256" key="3">
    <source>
        <dbReference type="SAM" id="SignalP"/>
    </source>
</evidence>
<evidence type="ECO:0000313" key="6">
    <source>
        <dbReference type="Proteomes" id="UP000250572"/>
    </source>
</evidence>
<feature type="compositionally biased region" description="Acidic residues" evidence="1">
    <location>
        <begin position="277"/>
        <end position="325"/>
    </location>
</feature>
<proteinExistence type="predicted"/>
<dbReference type="OMA" id="EMGQPEV"/>
<gene>
    <name evidence="5" type="ORF">CCH79_00010360</name>
</gene>
<dbReference type="PANTHER" id="PTHR21723:SF5">
    <property type="entry name" value="PROTEIN RIC-3"/>
    <property type="match status" value="1"/>
</dbReference>
<dbReference type="OrthoDB" id="8962560at2759"/>
<evidence type="ECO:0000256" key="1">
    <source>
        <dbReference type="SAM" id="MobiDB-lite"/>
    </source>
</evidence>
<keyword evidence="2" id="KW-1133">Transmembrane helix</keyword>
<feature type="transmembrane region" description="Helical" evidence="2">
    <location>
        <begin position="90"/>
        <end position="111"/>
    </location>
</feature>
<sequence length="478" mass="55057">MTITTCQKVTLISCSVLCVSLFLPRMLLPRGKNERGQSEVGPGFYPPGMHQLSVSDDPEQWEVDSSRSLTHTVEARVKVQSTGQGKKYNLMAQVIPTYGFGILLYILYIMYKLTCKGKVNKSGIYSTDKTKTTPNTRATDYELARLQEKLLQTEMMLDRIVSGRSHCSSSGRKRKSKTSTSKKEEKLLRQLRQITLLMQEGRLEGASPEMEAEEVPYGADWEGYPEETYPAYDDSCDRHKYETIKLEENPSQPTAEALAERMEQEEEEIMARKLSIVEEEDEEEEERGEEEDLDEEEDEDELEEVGEVEEEAEEDKELEYVEEEEEKKQLLIPAPLVIGRKQERVGLEVSKELQQHSGGKKQITFSEKKHVFHYPKEDTYEEEEEETEDEAEEDIEVKEEEEADDDDDDPLMEAESLLFSCESSSNPEEQAEEDEEEYLLTLAPMEDEHLIHADVPKEVGPNVLRMRNRRERESFTAT</sequence>
<feature type="region of interest" description="Disordered" evidence="1">
    <location>
        <begin position="246"/>
        <end position="327"/>
    </location>
</feature>
<dbReference type="GO" id="GO:0034394">
    <property type="term" value="P:protein localization to cell surface"/>
    <property type="evidence" value="ECO:0007669"/>
    <property type="project" value="TreeGrafter"/>
</dbReference>
<feature type="signal peptide" evidence="3">
    <location>
        <begin position="1"/>
        <end position="20"/>
    </location>
</feature>
<dbReference type="GO" id="GO:0043005">
    <property type="term" value="C:neuron projection"/>
    <property type="evidence" value="ECO:0007669"/>
    <property type="project" value="TreeGrafter"/>
</dbReference>
<organism evidence="5 6">
    <name type="scientific">Gambusia affinis</name>
    <name type="common">Western mosquitofish</name>
    <name type="synonym">Heterandria affinis</name>
    <dbReference type="NCBI Taxonomy" id="33528"/>
    <lineage>
        <taxon>Eukaryota</taxon>
        <taxon>Metazoa</taxon>
        <taxon>Chordata</taxon>
        <taxon>Craniata</taxon>
        <taxon>Vertebrata</taxon>
        <taxon>Euteleostomi</taxon>
        <taxon>Actinopterygii</taxon>
        <taxon>Neopterygii</taxon>
        <taxon>Teleostei</taxon>
        <taxon>Neoteleostei</taxon>
        <taxon>Acanthomorphata</taxon>
        <taxon>Ovalentaria</taxon>
        <taxon>Atherinomorphae</taxon>
        <taxon>Cyprinodontiformes</taxon>
        <taxon>Poeciliidae</taxon>
        <taxon>Poeciliinae</taxon>
        <taxon>Gambusia</taxon>
    </lineage>
</organism>
<reference evidence="5 6" key="1">
    <citation type="journal article" date="2018" name="G3 (Bethesda)">
        <title>A High-Quality Reference Genome for the Invasive Mosquitofish Gambusia affinis Using a Chicago Library.</title>
        <authorList>
            <person name="Hoffberg S.L."/>
            <person name="Troendle N.J."/>
            <person name="Glenn T.C."/>
            <person name="Mahmud O."/>
            <person name="Louha S."/>
            <person name="Chalopin D."/>
            <person name="Bennetzen J.L."/>
            <person name="Mauricio R."/>
        </authorList>
    </citation>
    <scope>NUCLEOTIDE SEQUENCE [LARGE SCALE GENOMIC DNA]</scope>
    <source>
        <strain evidence="5">NE01/NJP1002.9</strain>
        <tissue evidence="5">Muscle</tissue>
    </source>
</reference>
<dbReference type="InterPro" id="IPR026160">
    <property type="entry name" value="Ric3"/>
</dbReference>
<keyword evidence="6" id="KW-1185">Reference proteome</keyword>
<protein>
    <recommendedName>
        <fullName evidence="4">Resistance to inhibitors of cholinesterase protein 3 N-terminal domain-containing protein</fullName>
    </recommendedName>
</protein>
<feature type="domain" description="Resistance to inhibitors of cholinesterase protein 3 N-terminal" evidence="4">
    <location>
        <begin position="16"/>
        <end position="162"/>
    </location>
</feature>
<dbReference type="GO" id="GO:0043025">
    <property type="term" value="C:neuronal cell body"/>
    <property type="evidence" value="ECO:0007669"/>
    <property type="project" value="TreeGrafter"/>
</dbReference>
<feature type="region of interest" description="Disordered" evidence="1">
    <location>
        <begin position="350"/>
        <end position="414"/>
    </location>
</feature>
<keyword evidence="2" id="KW-0472">Membrane</keyword>
<dbReference type="AlphaFoldDB" id="A0A315V0Y6"/>
<keyword evidence="2" id="KW-0812">Transmembrane</keyword>
<dbReference type="Pfam" id="PF15361">
    <property type="entry name" value="RIC3"/>
    <property type="match status" value="1"/>
</dbReference>
<keyword evidence="3" id="KW-0732">Signal</keyword>
<dbReference type="STRING" id="33528.ENSGAFP00000025061"/>
<dbReference type="Proteomes" id="UP000250572">
    <property type="component" value="Unassembled WGS sequence"/>
</dbReference>
<dbReference type="InterPro" id="IPR032763">
    <property type="entry name" value="RIC3_N"/>
</dbReference>
<feature type="compositionally biased region" description="Basic and acidic residues" evidence="1">
    <location>
        <begin position="366"/>
        <end position="378"/>
    </location>
</feature>
<dbReference type="EMBL" id="NHOQ01002371">
    <property type="protein sequence ID" value="PWA17175.1"/>
    <property type="molecule type" value="Genomic_DNA"/>
</dbReference>
<accession>A0A315V0Y6</accession>
<feature type="region of interest" description="Disordered" evidence="1">
    <location>
        <begin position="162"/>
        <end position="184"/>
    </location>
</feature>